<dbReference type="PANTHER" id="PTHR31974">
    <property type="entry name" value="BIOGENESIS OF LYSOSOME-RELATED ORGANELLES COMPLEX 1 SUBUNIT 3"/>
    <property type="match status" value="1"/>
</dbReference>
<dbReference type="OrthoDB" id="5984572at2759"/>
<reference evidence="3 4" key="1">
    <citation type="journal article" date="2007" name="Nature">
        <title>Evolution of genes and genomes on the Drosophila phylogeny.</title>
        <authorList>
            <consortium name="Drosophila 12 Genomes Consortium"/>
            <person name="Clark A.G."/>
            <person name="Eisen M.B."/>
            <person name="Smith D.R."/>
            <person name="Bergman C.M."/>
            <person name="Oliver B."/>
            <person name="Markow T.A."/>
            <person name="Kaufman T.C."/>
            <person name="Kellis M."/>
            <person name="Gelbart W."/>
            <person name="Iyer V.N."/>
            <person name="Pollard D.A."/>
            <person name="Sackton T.B."/>
            <person name="Larracuente A.M."/>
            <person name="Singh N.D."/>
            <person name="Abad J.P."/>
            <person name="Abt D.N."/>
            <person name="Adryan B."/>
            <person name="Aguade M."/>
            <person name="Akashi H."/>
            <person name="Anderson W.W."/>
            <person name="Aquadro C.F."/>
            <person name="Ardell D.H."/>
            <person name="Arguello R."/>
            <person name="Artieri C.G."/>
            <person name="Barbash D.A."/>
            <person name="Barker D."/>
            <person name="Barsanti P."/>
            <person name="Batterham P."/>
            <person name="Batzoglou S."/>
            <person name="Begun D."/>
            <person name="Bhutkar A."/>
            <person name="Blanco E."/>
            <person name="Bosak S.A."/>
            <person name="Bradley R.K."/>
            <person name="Brand A.D."/>
            <person name="Brent M.R."/>
            <person name="Brooks A.N."/>
            <person name="Brown R.H."/>
            <person name="Butlin R.K."/>
            <person name="Caggese C."/>
            <person name="Calvi B.R."/>
            <person name="Bernardo de Carvalho A."/>
            <person name="Caspi A."/>
            <person name="Castrezana S."/>
            <person name="Celniker S.E."/>
            <person name="Chang J.L."/>
            <person name="Chapple C."/>
            <person name="Chatterji S."/>
            <person name="Chinwalla A."/>
            <person name="Civetta A."/>
            <person name="Clifton S.W."/>
            <person name="Comeron J.M."/>
            <person name="Costello J.C."/>
            <person name="Coyne J.A."/>
            <person name="Daub J."/>
            <person name="David R.G."/>
            <person name="Delcher A.L."/>
            <person name="Delehaunty K."/>
            <person name="Do C.B."/>
            <person name="Ebling H."/>
            <person name="Edwards K."/>
            <person name="Eickbush T."/>
            <person name="Evans J.D."/>
            <person name="Filipski A."/>
            <person name="Findeiss S."/>
            <person name="Freyhult E."/>
            <person name="Fulton L."/>
            <person name="Fulton R."/>
            <person name="Garcia A.C."/>
            <person name="Gardiner A."/>
            <person name="Garfield D.A."/>
            <person name="Garvin B.E."/>
            <person name="Gibson G."/>
            <person name="Gilbert D."/>
            <person name="Gnerre S."/>
            <person name="Godfrey J."/>
            <person name="Good R."/>
            <person name="Gotea V."/>
            <person name="Gravely B."/>
            <person name="Greenberg A.J."/>
            <person name="Griffiths-Jones S."/>
            <person name="Gross S."/>
            <person name="Guigo R."/>
            <person name="Gustafson E.A."/>
            <person name="Haerty W."/>
            <person name="Hahn M.W."/>
            <person name="Halligan D.L."/>
            <person name="Halpern A.L."/>
            <person name="Halter G.M."/>
            <person name="Han M.V."/>
            <person name="Heger A."/>
            <person name="Hillier L."/>
            <person name="Hinrichs A.S."/>
            <person name="Holmes I."/>
            <person name="Hoskins R.A."/>
            <person name="Hubisz M.J."/>
            <person name="Hultmark D."/>
            <person name="Huntley M.A."/>
            <person name="Jaffe D.B."/>
            <person name="Jagadeeshan S."/>
            <person name="Jeck W.R."/>
            <person name="Johnson J."/>
            <person name="Jones C.D."/>
            <person name="Jordan W.C."/>
            <person name="Karpen G.H."/>
            <person name="Kataoka E."/>
            <person name="Keightley P.D."/>
            <person name="Kheradpour P."/>
            <person name="Kirkness E.F."/>
            <person name="Koerich L.B."/>
            <person name="Kristiansen K."/>
            <person name="Kudrna D."/>
            <person name="Kulathinal R.J."/>
            <person name="Kumar S."/>
            <person name="Kwok R."/>
            <person name="Lander E."/>
            <person name="Langley C.H."/>
            <person name="Lapoint R."/>
            <person name="Lazzaro B.P."/>
            <person name="Lee S.J."/>
            <person name="Levesque L."/>
            <person name="Li R."/>
            <person name="Lin C.F."/>
            <person name="Lin M.F."/>
            <person name="Lindblad-Toh K."/>
            <person name="Llopart A."/>
            <person name="Long M."/>
            <person name="Low L."/>
            <person name="Lozovsky E."/>
            <person name="Lu J."/>
            <person name="Luo M."/>
            <person name="Machado C.A."/>
            <person name="Makalowski W."/>
            <person name="Marzo M."/>
            <person name="Matsuda M."/>
            <person name="Matzkin L."/>
            <person name="McAllister B."/>
            <person name="McBride C.S."/>
            <person name="McKernan B."/>
            <person name="McKernan K."/>
            <person name="Mendez-Lago M."/>
            <person name="Minx P."/>
            <person name="Mollenhauer M.U."/>
            <person name="Montooth K."/>
            <person name="Mount S.M."/>
            <person name="Mu X."/>
            <person name="Myers E."/>
            <person name="Negre B."/>
            <person name="Newfeld S."/>
            <person name="Nielsen R."/>
            <person name="Noor M.A."/>
            <person name="O'Grady P."/>
            <person name="Pachter L."/>
            <person name="Papaceit M."/>
            <person name="Parisi M.J."/>
            <person name="Parisi M."/>
            <person name="Parts L."/>
            <person name="Pedersen J.S."/>
            <person name="Pesole G."/>
            <person name="Phillippy A.M."/>
            <person name="Ponting C.P."/>
            <person name="Pop M."/>
            <person name="Porcelli D."/>
            <person name="Powell J.R."/>
            <person name="Prohaska S."/>
            <person name="Pruitt K."/>
            <person name="Puig M."/>
            <person name="Quesneville H."/>
            <person name="Ram K.R."/>
            <person name="Rand D."/>
            <person name="Rasmussen M.D."/>
            <person name="Reed L.K."/>
            <person name="Reenan R."/>
            <person name="Reily A."/>
            <person name="Remington K.A."/>
            <person name="Rieger T.T."/>
            <person name="Ritchie M.G."/>
            <person name="Robin C."/>
            <person name="Rogers Y.H."/>
            <person name="Rohde C."/>
            <person name="Rozas J."/>
            <person name="Rubenfield M.J."/>
            <person name="Ruiz A."/>
            <person name="Russo S."/>
            <person name="Salzberg S.L."/>
            <person name="Sanchez-Gracia A."/>
            <person name="Saranga D.J."/>
            <person name="Sato H."/>
            <person name="Schaeffer S.W."/>
            <person name="Schatz M.C."/>
            <person name="Schlenke T."/>
            <person name="Schwartz R."/>
            <person name="Segarra C."/>
            <person name="Singh R.S."/>
            <person name="Sirot L."/>
            <person name="Sirota M."/>
            <person name="Sisneros N.B."/>
            <person name="Smith C.D."/>
            <person name="Smith T.F."/>
            <person name="Spieth J."/>
            <person name="Stage D.E."/>
            <person name="Stark A."/>
            <person name="Stephan W."/>
            <person name="Strausberg R.L."/>
            <person name="Strempel S."/>
            <person name="Sturgill D."/>
            <person name="Sutton G."/>
            <person name="Sutton G.G."/>
            <person name="Tao W."/>
            <person name="Teichmann S."/>
            <person name="Tobari Y.N."/>
            <person name="Tomimura Y."/>
            <person name="Tsolas J.M."/>
            <person name="Valente V.L."/>
            <person name="Venter E."/>
            <person name="Venter J.C."/>
            <person name="Vicario S."/>
            <person name="Vieira F.G."/>
            <person name="Vilella A.J."/>
            <person name="Villasante A."/>
            <person name="Walenz B."/>
            <person name="Wang J."/>
            <person name="Wasserman M."/>
            <person name="Watts T."/>
            <person name="Wilson D."/>
            <person name="Wilson R.K."/>
            <person name="Wing R.A."/>
            <person name="Wolfner M.F."/>
            <person name="Wong A."/>
            <person name="Wong G.K."/>
            <person name="Wu C.I."/>
            <person name="Wu G."/>
            <person name="Yamamoto D."/>
            <person name="Yang H.P."/>
            <person name="Yang S.P."/>
            <person name="Yorke J.A."/>
            <person name="Yoshida K."/>
            <person name="Zdobnov E."/>
            <person name="Zhang P."/>
            <person name="Zhang Y."/>
            <person name="Zimin A.V."/>
            <person name="Baldwin J."/>
            <person name="Abdouelleil A."/>
            <person name="Abdulkadir J."/>
            <person name="Abebe A."/>
            <person name="Abera B."/>
            <person name="Abreu J."/>
            <person name="Acer S.C."/>
            <person name="Aftuck L."/>
            <person name="Alexander A."/>
            <person name="An P."/>
            <person name="Anderson E."/>
            <person name="Anderson S."/>
            <person name="Arachi H."/>
            <person name="Azer M."/>
            <person name="Bachantsang P."/>
            <person name="Barry A."/>
            <person name="Bayul T."/>
            <person name="Berlin A."/>
            <person name="Bessette D."/>
            <person name="Bloom T."/>
            <person name="Blye J."/>
            <person name="Boguslavskiy L."/>
            <person name="Bonnet C."/>
            <person name="Boukhgalter B."/>
            <person name="Bourzgui I."/>
            <person name="Brown A."/>
            <person name="Cahill P."/>
            <person name="Channer S."/>
            <person name="Cheshatsang Y."/>
            <person name="Chuda L."/>
            <person name="Citroen M."/>
            <person name="Collymore A."/>
            <person name="Cooke P."/>
            <person name="Costello M."/>
            <person name="D'Aco K."/>
            <person name="Daza R."/>
            <person name="De Haan G."/>
            <person name="DeGray S."/>
            <person name="DeMaso C."/>
            <person name="Dhargay N."/>
            <person name="Dooley K."/>
            <person name="Dooley E."/>
            <person name="Doricent M."/>
            <person name="Dorje P."/>
            <person name="Dorjee K."/>
            <person name="Dupes A."/>
            <person name="Elong R."/>
            <person name="Falk J."/>
            <person name="Farina A."/>
            <person name="Faro S."/>
            <person name="Ferguson D."/>
            <person name="Fisher S."/>
            <person name="Foley C.D."/>
            <person name="Franke A."/>
            <person name="Friedrich D."/>
            <person name="Gadbois L."/>
            <person name="Gearin G."/>
            <person name="Gearin C.R."/>
            <person name="Giannoukos G."/>
            <person name="Goode T."/>
            <person name="Graham J."/>
            <person name="Grandbois E."/>
            <person name="Grewal S."/>
            <person name="Gyaltsen K."/>
            <person name="Hafez N."/>
            <person name="Hagos B."/>
            <person name="Hall J."/>
            <person name="Henson C."/>
            <person name="Hollinger A."/>
            <person name="Honan T."/>
            <person name="Huard M.D."/>
            <person name="Hughes L."/>
            <person name="Hurhula B."/>
            <person name="Husby M.E."/>
            <person name="Kamat A."/>
            <person name="Kanga B."/>
            <person name="Kashin S."/>
            <person name="Khazanovich D."/>
            <person name="Kisner P."/>
            <person name="Lance K."/>
            <person name="Lara M."/>
            <person name="Lee W."/>
            <person name="Lennon N."/>
            <person name="Letendre F."/>
            <person name="LeVine R."/>
            <person name="Lipovsky A."/>
            <person name="Liu X."/>
            <person name="Liu J."/>
            <person name="Liu S."/>
            <person name="Lokyitsang T."/>
            <person name="Lokyitsang Y."/>
            <person name="Lubonja R."/>
            <person name="Lui A."/>
            <person name="MacDonald P."/>
            <person name="Magnisalis V."/>
            <person name="Maru K."/>
            <person name="Matthews C."/>
            <person name="McCusker W."/>
            <person name="McDonough S."/>
            <person name="Mehta T."/>
            <person name="Meldrim J."/>
            <person name="Meneus L."/>
            <person name="Mihai O."/>
            <person name="Mihalev A."/>
            <person name="Mihova T."/>
            <person name="Mittelman R."/>
            <person name="Mlenga V."/>
            <person name="Montmayeur A."/>
            <person name="Mulrain L."/>
            <person name="Navidi A."/>
            <person name="Naylor J."/>
            <person name="Negash T."/>
            <person name="Nguyen T."/>
            <person name="Nguyen N."/>
            <person name="Nicol R."/>
            <person name="Norbu C."/>
            <person name="Norbu N."/>
            <person name="Novod N."/>
            <person name="O'Neill B."/>
            <person name="Osman S."/>
            <person name="Markiewicz E."/>
            <person name="Oyono O.L."/>
            <person name="Patti C."/>
            <person name="Phunkhang P."/>
            <person name="Pierre F."/>
            <person name="Priest M."/>
            <person name="Raghuraman S."/>
            <person name="Rege F."/>
            <person name="Reyes R."/>
            <person name="Rise C."/>
            <person name="Rogov P."/>
            <person name="Ross K."/>
            <person name="Ryan E."/>
            <person name="Settipalli S."/>
            <person name="Shea T."/>
            <person name="Sherpa N."/>
            <person name="Shi L."/>
            <person name="Shih D."/>
            <person name="Sparrow T."/>
            <person name="Spaulding J."/>
            <person name="Stalker J."/>
            <person name="Stange-Thomann N."/>
            <person name="Stavropoulos S."/>
            <person name="Stone C."/>
            <person name="Strader C."/>
            <person name="Tesfaye S."/>
            <person name="Thomson T."/>
            <person name="Thoulutsang Y."/>
            <person name="Thoulutsang D."/>
            <person name="Topham K."/>
            <person name="Topping I."/>
            <person name="Tsamla T."/>
            <person name="Vassiliev H."/>
            <person name="Vo A."/>
            <person name="Wangchuk T."/>
            <person name="Wangdi T."/>
            <person name="Weiand M."/>
            <person name="Wilkinson J."/>
            <person name="Wilson A."/>
            <person name="Yadav S."/>
            <person name="Young G."/>
            <person name="Yu Q."/>
            <person name="Zembek L."/>
            <person name="Zhong D."/>
            <person name="Zimmer A."/>
            <person name="Zwirko Z."/>
            <person name="Jaffe D.B."/>
            <person name="Alvarez P."/>
            <person name="Brockman W."/>
            <person name="Butler J."/>
            <person name="Chin C."/>
            <person name="Gnerre S."/>
            <person name="Grabherr M."/>
            <person name="Kleber M."/>
            <person name="Mauceli E."/>
            <person name="MacCallum I."/>
        </authorList>
    </citation>
    <scope>NUCLEOTIDE SEQUENCE [LARGE SCALE GENOMIC DNA]</scope>
    <source>
        <strain evidence="4">Tucson 15010-1051.87</strain>
    </source>
</reference>
<dbReference type="Proteomes" id="UP000008792">
    <property type="component" value="Unassembled WGS sequence"/>
</dbReference>
<dbReference type="InParanoid" id="B4LD57"/>
<organism evidence="3 4">
    <name type="scientific">Drosophila virilis</name>
    <name type="common">Fruit fly</name>
    <dbReference type="NCBI Taxonomy" id="7244"/>
    <lineage>
        <taxon>Eukaryota</taxon>
        <taxon>Metazoa</taxon>
        <taxon>Ecdysozoa</taxon>
        <taxon>Arthropoda</taxon>
        <taxon>Hexapoda</taxon>
        <taxon>Insecta</taxon>
        <taxon>Pterygota</taxon>
        <taxon>Neoptera</taxon>
        <taxon>Endopterygota</taxon>
        <taxon>Diptera</taxon>
        <taxon>Brachycera</taxon>
        <taxon>Muscomorpha</taxon>
        <taxon>Ephydroidea</taxon>
        <taxon>Drosophilidae</taxon>
        <taxon>Drosophila</taxon>
    </lineage>
</organism>
<dbReference type="STRING" id="7244.B4LD57"/>
<dbReference type="FunCoup" id="B4LD57">
    <property type="interactions" value="7"/>
</dbReference>
<accession>B4LD57</accession>
<gene>
    <name evidence="3" type="primary">Dvir\GJ11845</name>
    <name evidence="3" type="ORF">Dvir_GJ11845</name>
</gene>
<keyword evidence="4" id="KW-1185">Reference proteome</keyword>
<dbReference type="GO" id="GO:0031083">
    <property type="term" value="C:BLOC-1 complex"/>
    <property type="evidence" value="ECO:0007669"/>
    <property type="project" value="TreeGrafter"/>
</dbReference>
<dbReference type="EMBL" id="CH940647">
    <property type="protein sequence ID" value="EDW69938.2"/>
    <property type="molecule type" value="Genomic_DNA"/>
</dbReference>
<comment type="similarity">
    <text evidence="1">Belongs to the BLOC1S3 family.</text>
</comment>
<dbReference type="KEGG" id="dvi:6622452"/>
<dbReference type="Pfam" id="PF15753">
    <property type="entry name" value="BLOC1S3"/>
    <property type="match status" value="1"/>
</dbReference>
<dbReference type="eggNOG" id="ENOG502SCBJ">
    <property type="taxonomic scope" value="Eukaryota"/>
</dbReference>
<dbReference type="InterPro" id="IPR017245">
    <property type="entry name" value="BLOC-1_complex_su-3"/>
</dbReference>
<dbReference type="PANTHER" id="PTHR31974:SF2">
    <property type="entry name" value="BIOGENESIS OF LYSOSOME-RELATED ORGANELLES COMPLEX 1 SUBUNIT 3"/>
    <property type="match status" value="1"/>
</dbReference>
<evidence type="ECO:0000256" key="2">
    <source>
        <dbReference type="ARBA" id="ARBA00019581"/>
    </source>
</evidence>
<name>B4LD57_DROVI</name>
<sequence>MSIDLWTQYGKVDNSIATNNINKTMADLVRGEASESDEEQEKQKIYAAEVSGEATEEEDEDIYEQPSSASATASIYRNNLLQRKLIENNIEIWKALTLFTRNFVVNASKQLLTADQMLIKSQVSLQSAHTALQQAQKNTAQLQIRVASALTSSFLPVIHLKEARN</sequence>
<proteinExistence type="inferred from homology"/>
<evidence type="ECO:0000313" key="3">
    <source>
        <dbReference type="EMBL" id="EDW69938.2"/>
    </source>
</evidence>
<dbReference type="AlphaFoldDB" id="B4LD57"/>
<evidence type="ECO:0000256" key="1">
    <source>
        <dbReference type="ARBA" id="ARBA00008942"/>
    </source>
</evidence>
<protein>
    <recommendedName>
        <fullName evidence="2">Biogenesis of lysosome-related organelles complex 1 subunit 3</fullName>
    </recommendedName>
</protein>
<evidence type="ECO:0000313" key="4">
    <source>
        <dbReference type="Proteomes" id="UP000008792"/>
    </source>
</evidence>
<dbReference type="HOGENOM" id="CLU_1798485_0_0_1"/>